<protein>
    <recommendedName>
        <fullName evidence="5">HTH lysR-type domain-containing protein</fullName>
    </recommendedName>
</protein>
<gene>
    <name evidence="6" type="ORF">CE91St30_05560</name>
</gene>
<keyword evidence="2" id="KW-0805">Transcription regulation</keyword>
<dbReference type="Pfam" id="PF00126">
    <property type="entry name" value="HTH_1"/>
    <property type="match status" value="1"/>
</dbReference>
<dbReference type="InterPro" id="IPR000847">
    <property type="entry name" value="LysR_HTH_N"/>
</dbReference>
<evidence type="ECO:0000256" key="2">
    <source>
        <dbReference type="ARBA" id="ARBA00023015"/>
    </source>
</evidence>
<dbReference type="PANTHER" id="PTHR30346">
    <property type="entry name" value="TRANSCRIPTIONAL DUAL REGULATOR HCAR-RELATED"/>
    <property type="match status" value="1"/>
</dbReference>
<dbReference type="EMBL" id="AP025564">
    <property type="protein sequence ID" value="BDE95223.1"/>
    <property type="molecule type" value="Genomic_DNA"/>
</dbReference>
<dbReference type="InterPro" id="IPR036388">
    <property type="entry name" value="WH-like_DNA-bd_sf"/>
</dbReference>
<evidence type="ECO:0000256" key="1">
    <source>
        <dbReference type="ARBA" id="ARBA00009437"/>
    </source>
</evidence>
<evidence type="ECO:0000256" key="4">
    <source>
        <dbReference type="ARBA" id="ARBA00023163"/>
    </source>
</evidence>
<keyword evidence="4" id="KW-0804">Transcription</keyword>
<proteinExistence type="inferred from homology"/>
<reference evidence="6 7" key="1">
    <citation type="submission" date="2022-01" db="EMBL/GenBank/DDBJ databases">
        <title>Novel bile acid biosynthetic pathways are enriched in the microbiome of centenarians.</title>
        <authorList>
            <person name="Sato Y."/>
            <person name="Atarashi K."/>
            <person name="Plichta R.D."/>
            <person name="Arai Y."/>
            <person name="Sasajima S."/>
            <person name="Kearney M.S."/>
            <person name="Suda W."/>
            <person name="Takeshita K."/>
            <person name="Sasaki T."/>
            <person name="Okamoto S."/>
            <person name="Skelly N.A."/>
            <person name="Okamura Y."/>
            <person name="Vlamakis H."/>
            <person name="Li Y."/>
            <person name="Tanoue T."/>
            <person name="Takei H."/>
            <person name="Nittono H."/>
            <person name="Narushima S."/>
            <person name="Irie J."/>
            <person name="Itoh H."/>
            <person name="Moriya K."/>
            <person name="Sugiura Y."/>
            <person name="Suematsu M."/>
            <person name="Moritoki N."/>
            <person name="Shibata S."/>
            <person name="Littman R.D."/>
            <person name="Fischbach A.M."/>
            <person name="Uwamino Y."/>
            <person name="Inoue T."/>
            <person name="Honda A."/>
            <person name="Hattori M."/>
            <person name="Murai T."/>
            <person name="Xavier J.R."/>
            <person name="Hirose N."/>
            <person name="Honda K."/>
        </authorList>
    </citation>
    <scope>NUCLEOTIDE SEQUENCE [LARGE SCALE GENOMIC DNA]</scope>
    <source>
        <strain evidence="6 7">CE91-St30</strain>
    </source>
</reference>
<comment type="similarity">
    <text evidence="1">Belongs to the LysR transcriptional regulatory family.</text>
</comment>
<dbReference type="PROSITE" id="PS50931">
    <property type="entry name" value="HTH_LYSR"/>
    <property type="match status" value="1"/>
</dbReference>
<dbReference type="PANTHER" id="PTHR30346:SF28">
    <property type="entry name" value="HTH-TYPE TRANSCRIPTIONAL REGULATOR CYNR"/>
    <property type="match status" value="1"/>
</dbReference>
<feature type="domain" description="HTH lysR-type" evidence="5">
    <location>
        <begin position="4"/>
        <end position="61"/>
    </location>
</feature>
<evidence type="ECO:0000259" key="5">
    <source>
        <dbReference type="PROSITE" id="PS50931"/>
    </source>
</evidence>
<accession>A0ABM7WG58</accession>
<evidence type="ECO:0000313" key="7">
    <source>
        <dbReference type="Proteomes" id="UP001320544"/>
    </source>
</evidence>
<evidence type="ECO:0000256" key="3">
    <source>
        <dbReference type="ARBA" id="ARBA00023125"/>
    </source>
</evidence>
<evidence type="ECO:0000313" key="6">
    <source>
        <dbReference type="EMBL" id="BDE95223.1"/>
    </source>
</evidence>
<dbReference type="Proteomes" id="UP001320544">
    <property type="component" value="Chromosome"/>
</dbReference>
<dbReference type="InterPro" id="IPR036390">
    <property type="entry name" value="WH_DNA-bd_sf"/>
</dbReference>
<keyword evidence="3" id="KW-0238">DNA-binding</keyword>
<dbReference type="Gene3D" id="1.10.10.10">
    <property type="entry name" value="Winged helix-like DNA-binding domain superfamily/Winged helix DNA-binding domain"/>
    <property type="match status" value="1"/>
</dbReference>
<keyword evidence="7" id="KW-1185">Reference proteome</keyword>
<dbReference type="SUPFAM" id="SSF46785">
    <property type="entry name" value="Winged helix' DNA-binding domain"/>
    <property type="match status" value="1"/>
</dbReference>
<sequence length="314" mass="35722">MNVVETEHLREYIVFSQTLNYAKAAETLFLSQPTLRAHIRALEEECGASFTVKRSNELILSPAGKFFLKRAREIFKLADETAESCREIAEESASILIGFPEYPYLEDMFIKAREELNEAQQTGLELLFSPRMHANVEAITQQEADVTIYPYTRDYVKRDRVNVPLLPSSVSSIYLGEKECRFWMTKSNPLFEQERISAADLAGSTLLLGNTQNMLSAGPKFQEYFAASGAEIDVDNQPFSSYADYFLTDSRSCFGIILEGHRFESQARKDFRIFTVDDVSVYSDLFLLYDESHLNHVGLELLQKIKEQHGVATA</sequence>
<name>A0ABM7WG58_9ACTN</name>
<organism evidence="6 7">
    <name type="scientific">Raoultibacter timonensis</name>
    <dbReference type="NCBI Taxonomy" id="1907662"/>
    <lineage>
        <taxon>Bacteria</taxon>
        <taxon>Bacillati</taxon>
        <taxon>Actinomycetota</taxon>
        <taxon>Coriobacteriia</taxon>
        <taxon>Eggerthellales</taxon>
        <taxon>Eggerthellaceae</taxon>
        <taxon>Raoultibacter</taxon>
    </lineage>
</organism>